<keyword evidence="2" id="KW-1185">Reference proteome</keyword>
<accession>A0ACC3NJE7</accession>
<dbReference type="Proteomes" id="UP001281147">
    <property type="component" value="Unassembled WGS sequence"/>
</dbReference>
<reference evidence="1" key="1">
    <citation type="submission" date="2023-07" db="EMBL/GenBank/DDBJ databases">
        <title>Black Yeasts Isolated from many extreme environments.</title>
        <authorList>
            <person name="Coleine C."/>
            <person name="Stajich J.E."/>
            <person name="Selbmann L."/>
        </authorList>
    </citation>
    <scope>NUCLEOTIDE SEQUENCE</scope>
    <source>
        <strain evidence="1">CCFEE 5714</strain>
    </source>
</reference>
<evidence type="ECO:0000313" key="1">
    <source>
        <dbReference type="EMBL" id="KAK3718131.1"/>
    </source>
</evidence>
<name>A0ACC3NJE7_9PEZI</name>
<comment type="caution">
    <text evidence="1">The sequence shown here is derived from an EMBL/GenBank/DDBJ whole genome shotgun (WGS) entry which is preliminary data.</text>
</comment>
<evidence type="ECO:0000313" key="2">
    <source>
        <dbReference type="Proteomes" id="UP001281147"/>
    </source>
</evidence>
<proteinExistence type="predicted"/>
<organism evidence="1 2">
    <name type="scientific">Vermiconidia calcicola</name>
    <dbReference type="NCBI Taxonomy" id="1690605"/>
    <lineage>
        <taxon>Eukaryota</taxon>
        <taxon>Fungi</taxon>
        <taxon>Dikarya</taxon>
        <taxon>Ascomycota</taxon>
        <taxon>Pezizomycotina</taxon>
        <taxon>Dothideomycetes</taxon>
        <taxon>Dothideomycetidae</taxon>
        <taxon>Mycosphaerellales</taxon>
        <taxon>Extremaceae</taxon>
        <taxon>Vermiconidia</taxon>
    </lineage>
</organism>
<sequence>MSLQCPSGRSADTQRFEYSTLQRNNIRVITILPLENGVVRCTIETVDLTSKPTYNALSDTWGDPRPKGMQTTEQATVEYPIYIDGKTMMVGKNLYDALTRLASGVMVLDAPVWIDAICINQGDSQEKNLQVSKMDEIYTKASMVVAWLGEADGFTQAGLEAIGRLASTDTGLGAADYMTHQKRDVGSYGLTDRQWQGLIAVFCRAWFTRVWVTQEVALARKMTVVIGTHIVTEEVMKGAATYLARAGLWFKLTRYVFQFSLDPNDPNNNDVPALGAVIGPFAGLGAGISQGGVHPKLVTLFGRGNDAFTKRDYVYGMAGLVKLAQASHREQSEALPSPRYEAEVKEVIVEWAKWMVEDMDNYMLFSHVGDETHRRLKTLPSWVPDITTSLMPNTFIHLDQHRQWHPSGEDVAGKLSPVNGSTSVQTRAALFDTVTAVATSFGVMDDEHDYTSILELIEPLREATEPYRDPFEALACTLTAGITRSYDATTLSAILEAWVLA</sequence>
<dbReference type="EMBL" id="JAUTXU010000033">
    <property type="protein sequence ID" value="KAK3718131.1"/>
    <property type="molecule type" value="Genomic_DNA"/>
</dbReference>
<protein>
    <submittedName>
        <fullName evidence="1">Uncharacterized protein</fullName>
    </submittedName>
</protein>
<gene>
    <name evidence="1" type="ORF">LTR37_005246</name>
</gene>